<name>A0A5M5BWN2_BACOV</name>
<feature type="non-terminal residue" evidence="1">
    <location>
        <position position="1"/>
    </location>
</feature>
<gene>
    <name evidence="1" type="ORF">F3D71_31255</name>
</gene>
<dbReference type="EMBL" id="VWLE01000981">
    <property type="protein sequence ID" value="KAA3931828.1"/>
    <property type="molecule type" value="Genomic_DNA"/>
</dbReference>
<proteinExistence type="predicted"/>
<comment type="caution">
    <text evidence="1">The sequence shown here is derived from an EMBL/GenBank/DDBJ whole genome shotgun (WGS) entry which is preliminary data.</text>
</comment>
<dbReference type="GO" id="GO:0016740">
    <property type="term" value="F:transferase activity"/>
    <property type="evidence" value="ECO:0007669"/>
    <property type="project" value="UniProtKB-KW"/>
</dbReference>
<sequence>RYPDSQNTVIPHHIYQYTYKEDISVERARQYLNLSQDAFIVTAFGKFRNREEIRMVLGAFRSWNEERKMLLAPRLYPFSRHNNYGRNFLKRWISRAGYYLFMPLFNRIYKLQAGANDELIDNCDLPYYMAASDVIFIQRKDILNSGNVPLAFLYHKVVVGPKVGNIGELLSETGNPTFNPDNKKDILRALEEARRLAAWGQGEVNYTYGMENMSIHKVGQAYAQTYKQAING</sequence>
<dbReference type="Proteomes" id="UP000323717">
    <property type="component" value="Unassembled WGS sequence"/>
</dbReference>
<protein>
    <submittedName>
        <fullName evidence="1">Glycosyltransferase family 1 protein</fullName>
    </submittedName>
</protein>
<dbReference type="AlphaFoldDB" id="A0A5M5BWN2"/>
<organism evidence="1 2">
    <name type="scientific">Bacteroides ovatus</name>
    <dbReference type="NCBI Taxonomy" id="28116"/>
    <lineage>
        <taxon>Bacteria</taxon>
        <taxon>Pseudomonadati</taxon>
        <taxon>Bacteroidota</taxon>
        <taxon>Bacteroidia</taxon>
        <taxon>Bacteroidales</taxon>
        <taxon>Bacteroidaceae</taxon>
        <taxon>Bacteroides</taxon>
    </lineage>
</organism>
<keyword evidence="1" id="KW-0808">Transferase</keyword>
<accession>A0A5M5BWN2</accession>
<dbReference type="Gene3D" id="3.40.50.2000">
    <property type="entry name" value="Glycogen Phosphorylase B"/>
    <property type="match status" value="1"/>
</dbReference>
<evidence type="ECO:0000313" key="2">
    <source>
        <dbReference type="Proteomes" id="UP000323717"/>
    </source>
</evidence>
<evidence type="ECO:0000313" key="1">
    <source>
        <dbReference type="EMBL" id="KAA3931828.1"/>
    </source>
</evidence>
<reference evidence="1 2" key="1">
    <citation type="journal article" date="2019" name="Nat. Med.">
        <title>A library of human gut bacterial isolates paired with longitudinal multiomics data enables mechanistic microbiome research.</title>
        <authorList>
            <person name="Poyet M."/>
            <person name="Groussin M."/>
            <person name="Gibbons S.M."/>
            <person name="Avila-Pacheco J."/>
            <person name="Jiang X."/>
            <person name="Kearney S.M."/>
            <person name="Perrotta A.R."/>
            <person name="Berdy B."/>
            <person name="Zhao S."/>
            <person name="Lieberman T.D."/>
            <person name="Swanson P.K."/>
            <person name="Smith M."/>
            <person name="Roesemann S."/>
            <person name="Alexander J.E."/>
            <person name="Rich S.A."/>
            <person name="Livny J."/>
            <person name="Vlamakis H."/>
            <person name="Clish C."/>
            <person name="Bullock K."/>
            <person name="Deik A."/>
            <person name="Scott J."/>
            <person name="Pierce K.A."/>
            <person name="Xavier R.J."/>
            <person name="Alm E.J."/>
        </authorList>
    </citation>
    <scope>NUCLEOTIDE SEQUENCE [LARGE SCALE GENOMIC DNA]</scope>
    <source>
        <strain evidence="1 2">BIOML-A163</strain>
    </source>
</reference>